<dbReference type="PANTHER" id="PTHR31701:SF2">
    <property type="entry name" value="ENDOPLASMIC RETICULUM MEMBRANE-ASSOCIATED RNA DEGRADATION PROTEIN"/>
    <property type="match status" value="1"/>
</dbReference>
<organism evidence="2 3">
    <name type="scientific">Modicella reniformis</name>
    <dbReference type="NCBI Taxonomy" id="1440133"/>
    <lineage>
        <taxon>Eukaryota</taxon>
        <taxon>Fungi</taxon>
        <taxon>Fungi incertae sedis</taxon>
        <taxon>Mucoromycota</taxon>
        <taxon>Mortierellomycotina</taxon>
        <taxon>Mortierellomycetes</taxon>
        <taxon>Mortierellales</taxon>
        <taxon>Mortierellaceae</taxon>
        <taxon>Modicella</taxon>
    </lineage>
</organism>
<dbReference type="OrthoDB" id="2436454at2759"/>
<dbReference type="AlphaFoldDB" id="A0A9P6IY61"/>
<proteinExistence type="predicted"/>
<dbReference type="InterPro" id="IPR025209">
    <property type="entry name" value="DUF4209"/>
</dbReference>
<feature type="non-terminal residue" evidence="2">
    <location>
        <position position="1"/>
    </location>
</feature>
<evidence type="ECO:0000313" key="2">
    <source>
        <dbReference type="EMBL" id="KAF9953247.1"/>
    </source>
</evidence>
<name>A0A9P6IY61_9FUNG</name>
<keyword evidence="3" id="KW-1185">Reference proteome</keyword>
<dbReference type="InterPro" id="IPR039635">
    <property type="entry name" value="ERMARD"/>
</dbReference>
<comment type="caution">
    <text evidence="2">The sequence shown here is derived from an EMBL/GenBank/DDBJ whole genome shotgun (WGS) entry which is preliminary data.</text>
</comment>
<dbReference type="Pfam" id="PF13910">
    <property type="entry name" value="DUF4209"/>
    <property type="match status" value="1"/>
</dbReference>
<evidence type="ECO:0000259" key="1">
    <source>
        <dbReference type="Pfam" id="PF13910"/>
    </source>
</evidence>
<evidence type="ECO:0000313" key="3">
    <source>
        <dbReference type="Proteomes" id="UP000749646"/>
    </source>
</evidence>
<protein>
    <recommendedName>
        <fullName evidence="1">DUF4209 domain-containing protein</fullName>
    </recommendedName>
</protein>
<dbReference type="PANTHER" id="PTHR31701">
    <property type="entry name" value="ENDOPLASMIC RETICULUM MEMBRANE-ASSOCIATED RNA DEGRADATION PROTEIN"/>
    <property type="match status" value="1"/>
</dbReference>
<feature type="domain" description="DUF4209" evidence="1">
    <location>
        <begin position="158"/>
        <end position="240"/>
    </location>
</feature>
<sequence>MQPHAAFLPPLVQSLVCYDKSKSSPQELSPRRYLSDQGLLSVDAIQPCLPQSVVVQPDRPPVIVTAITTSITASASASAAAAAAMDPSELDPFKAACVSVHSELLQFSSDISKSLRNMYADLLEWLGVPGKRAAEIWFELYEKQIFDQAWIVGSTVLEQLVSNIIFTLQGSEKFIPFLVRDLLAVSCLTKCLDRTLIRVLKTMIGSPLTLNIRNLLWHGFILPEDDIPLDSYGAMLIVVTMTIIHSAKTRISSSSSSSTFPSLAIRHQNPKSFYFGQGTVNVADGFEALYEKIAYGTIPTCISSSRLLLDIMKALIHKSHFVTPGTVQQWITSCQHLEPKNESENEGKGNSSSSFVFVMTTLPLLEHAIRL</sequence>
<dbReference type="Proteomes" id="UP000749646">
    <property type="component" value="Unassembled WGS sequence"/>
</dbReference>
<accession>A0A9P6IY61</accession>
<gene>
    <name evidence="2" type="ORF">BGZ65_004791</name>
</gene>
<reference evidence="2" key="1">
    <citation type="journal article" date="2020" name="Fungal Divers.">
        <title>Resolving the Mortierellaceae phylogeny through synthesis of multi-gene phylogenetics and phylogenomics.</title>
        <authorList>
            <person name="Vandepol N."/>
            <person name="Liber J."/>
            <person name="Desiro A."/>
            <person name="Na H."/>
            <person name="Kennedy M."/>
            <person name="Barry K."/>
            <person name="Grigoriev I.V."/>
            <person name="Miller A.N."/>
            <person name="O'Donnell K."/>
            <person name="Stajich J.E."/>
            <person name="Bonito G."/>
        </authorList>
    </citation>
    <scope>NUCLEOTIDE SEQUENCE</scope>
    <source>
        <strain evidence="2">MES-2147</strain>
    </source>
</reference>
<dbReference type="EMBL" id="JAAAHW010006923">
    <property type="protein sequence ID" value="KAF9953247.1"/>
    <property type="molecule type" value="Genomic_DNA"/>
</dbReference>